<comment type="caution">
    <text evidence="2">The sequence shown here is derived from an EMBL/GenBank/DDBJ whole genome shotgun (WGS) entry which is preliminary data.</text>
</comment>
<sequence>MKGVTWFWKTNTNPWSSNEIEQWIPFPDIINRQIEQAYEDRQLEIVISEEYKIDLNRLLQNDIFDFGKQRPVRRCSKTGDTLTYYRRERFNFAQPIQRSIADDTLNYGCSFATDCFILFTKAILKMKITSLIDALVSGIVIEGGKPNQNDEAQSLKK</sequence>
<dbReference type="SUPFAM" id="SSF117839">
    <property type="entry name" value="WWE domain"/>
    <property type="match status" value="1"/>
</dbReference>
<evidence type="ECO:0000259" key="1">
    <source>
        <dbReference type="PROSITE" id="PS50918"/>
    </source>
</evidence>
<organism evidence="2 4">
    <name type="scientific">Rotaria sordida</name>
    <dbReference type="NCBI Taxonomy" id="392033"/>
    <lineage>
        <taxon>Eukaryota</taxon>
        <taxon>Metazoa</taxon>
        <taxon>Spiralia</taxon>
        <taxon>Gnathifera</taxon>
        <taxon>Rotifera</taxon>
        <taxon>Eurotatoria</taxon>
        <taxon>Bdelloidea</taxon>
        <taxon>Philodinida</taxon>
        <taxon>Philodinidae</taxon>
        <taxon>Rotaria</taxon>
    </lineage>
</organism>
<evidence type="ECO:0000313" key="4">
    <source>
        <dbReference type="Proteomes" id="UP000663854"/>
    </source>
</evidence>
<dbReference type="Proteomes" id="UP000663854">
    <property type="component" value="Unassembled WGS sequence"/>
</dbReference>
<dbReference type="AlphaFoldDB" id="A0A814YUH4"/>
<dbReference type="InterPro" id="IPR004170">
    <property type="entry name" value="WWE_dom"/>
</dbReference>
<dbReference type="PROSITE" id="PS50918">
    <property type="entry name" value="WWE"/>
    <property type="match status" value="1"/>
</dbReference>
<dbReference type="Gene3D" id="3.30.720.50">
    <property type="match status" value="1"/>
</dbReference>
<accession>A0A814YUH4</accession>
<proteinExistence type="predicted"/>
<dbReference type="Pfam" id="PF02825">
    <property type="entry name" value="WWE"/>
    <property type="match status" value="1"/>
</dbReference>
<evidence type="ECO:0000313" key="5">
    <source>
        <dbReference type="Proteomes" id="UP000663870"/>
    </source>
</evidence>
<reference evidence="2" key="1">
    <citation type="submission" date="2021-02" db="EMBL/GenBank/DDBJ databases">
        <authorList>
            <person name="Nowell W R."/>
        </authorList>
    </citation>
    <scope>NUCLEOTIDE SEQUENCE</scope>
</reference>
<keyword evidence="5" id="KW-1185">Reference proteome</keyword>
<name>A0A814YUH4_9BILA</name>
<evidence type="ECO:0000313" key="2">
    <source>
        <dbReference type="EMBL" id="CAF1233834.1"/>
    </source>
</evidence>
<dbReference type="Proteomes" id="UP000663870">
    <property type="component" value="Unassembled WGS sequence"/>
</dbReference>
<protein>
    <recommendedName>
        <fullName evidence="1">WWE domain-containing protein</fullName>
    </recommendedName>
</protein>
<gene>
    <name evidence="3" type="ORF">JXQ802_LOCUS41241</name>
    <name evidence="2" type="ORF">PYM288_LOCUS26520</name>
</gene>
<dbReference type="InterPro" id="IPR037197">
    <property type="entry name" value="WWE_dom_sf"/>
</dbReference>
<dbReference type="EMBL" id="CAJNOH010001598">
    <property type="protein sequence ID" value="CAF1233834.1"/>
    <property type="molecule type" value="Genomic_DNA"/>
</dbReference>
<dbReference type="EMBL" id="CAJNOL010002602">
    <property type="protein sequence ID" value="CAF1515323.1"/>
    <property type="molecule type" value="Genomic_DNA"/>
</dbReference>
<evidence type="ECO:0000313" key="3">
    <source>
        <dbReference type="EMBL" id="CAF1515323.1"/>
    </source>
</evidence>
<feature type="domain" description="WWE" evidence="1">
    <location>
        <begin position="1"/>
        <end position="74"/>
    </location>
</feature>